<dbReference type="EMBL" id="CABHNW010000073">
    <property type="protein sequence ID" value="VUX37317.1"/>
    <property type="molecule type" value="Genomic_DNA"/>
</dbReference>
<dbReference type="AlphaFoldDB" id="A0A564VYT5"/>
<organism evidence="1 2">
    <name type="scientific">Blautia luti</name>
    <dbReference type="NCBI Taxonomy" id="89014"/>
    <lineage>
        <taxon>Bacteria</taxon>
        <taxon>Bacillati</taxon>
        <taxon>Bacillota</taxon>
        <taxon>Clostridia</taxon>
        <taxon>Lachnospirales</taxon>
        <taxon>Lachnospiraceae</taxon>
        <taxon>Blautia</taxon>
    </lineage>
</organism>
<keyword evidence="2" id="KW-1185">Reference proteome</keyword>
<proteinExistence type="predicted"/>
<evidence type="ECO:0000313" key="2">
    <source>
        <dbReference type="Proteomes" id="UP000408482"/>
    </source>
</evidence>
<gene>
    <name evidence="1" type="ORF">RSSSTS7063_03119</name>
</gene>
<sequence>MSEQLSELYLVALEMGIPAETFWNLSVNEIFDTLANIRKRLLREEKQRIMDNFIQAQAIAVDISALFAKDGKIAHPWDYYPELFEKEQKAYEEAEEARQWEEYMEKRRAYNAEWNYRHNH</sequence>
<accession>A0A564VYT5</accession>
<protein>
    <submittedName>
        <fullName evidence="1">Uncharacterized protein</fullName>
    </submittedName>
</protein>
<evidence type="ECO:0000313" key="1">
    <source>
        <dbReference type="EMBL" id="VUX37317.1"/>
    </source>
</evidence>
<name>A0A564VYT5_9FIRM</name>
<reference evidence="1 2" key="1">
    <citation type="submission" date="2019-07" db="EMBL/GenBank/DDBJ databases">
        <authorList>
            <person name="Hibberd C M."/>
            <person name="Gehrig L. J."/>
            <person name="Chang H.-W."/>
            <person name="Venkatesh S."/>
        </authorList>
    </citation>
    <scope>NUCLEOTIDE SEQUENCE [LARGE SCALE GENOMIC DNA]</scope>
    <source>
        <strain evidence="1">Blautia_luti_SSTS_Bg7063</strain>
    </source>
</reference>
<dbReference type="Proteomes" id="UP000408482">
    <property type="component" value="Unassembled WGS sequence"/>
</dbReference>